<dbReference type="Pfam" id="PF13707">
    <property type="entry name" value="RloB"/>
    <property type="match status" value="1"/>
</dbReference>
<evidence type="ECO:0000313" key="1">
    <source>
        <dbReference type="EMBL" id="UZF86998.1"/>
    </source>
</evidence>
<dbReference type="AlphaFoldDB" id="A0A9E8CSB7"/>
<sequence length="215" mass="24334">MRKPSSLKRAPASREAKARFLIFTEGKNTEPAYLNGVKRKFGGALVDVQIVGGAGTPFTLSEKAEEALKAARKIKGKSSFEERDQFWIVFDRDEHPKLAETFEKCKANKINTAFSNPCFELWLILHFADFDKACDRHHVQSHLCSIYPKYKKSGGKLVEFVDLENYIELAEARAKAQEKRREDEGSASNPPFTSVYRLISAIRLASDQNTTKDDQ</sequence>
<gene>
    <name evidence="1" type="ORF">NWE54_25135</name>
</gene>
<proteinExistence type="predicted"/>
<organism evidence="1">
    <name type="scientific">Bosea sp. NBC_00436</name>
    <dbReference type="NCBI Taxonomy" id="2969620"/>
    <lineage>
        <taxon>Bacteria</taxon>
        <taxon>Pseudomonadati</taxon>
        <taxon>Pseudomonadota</taxon>
        <taxon>Alphaproteobacteria</taxon>
        <taxon>Hyphomicrobiales</taxon>
        <taxon>Boseaceae</taxon>
        <taxon>Bosea</taxon>
    </lineage>
</organism>
<dbReference type="EMBL" id="CP102774">
    <property type="protein sequence ID" value="UZF86998.1"/>
    <property type="molecule type" value="Genomic_DNA"/>
</dbReference>
<reference evidence="1" key="1">
    <citation type="submission" date="2022-08" db="EMBL/GenBank/DDBJ databases">
        <title>Complete Genome Sequences of 2 Bosea sp. soil isolates.</title>
        <authorList>
            <person name="Alvarez Arevalo M."/>
            <person name="Sterndorff E.B."/>
            <person name="Faurdal D."/>
            <person name="Joergensen T.S."/>
            <person name="Weber T."/>
        </authorList>
    </citation>
    <scope>NUCLEOTIDE SEQUENCE</scope>
    <source>
        <strain evidence="1">NBC_00436</strain>
    </source>
</reference>
<protein>
    <submittedName>
        <fullName evidence="1">RloB family protein</fullName>
    </submittedName>
</protein>
<dbReference type="InterPro" id="IPR025591">
    <property type="entry name" value="RloB"/>
</dbReference>
<name>A0A9E8CSB7_9HYPH</name>
<accession>A0A9E8CSB7</accession>